<evidence type="ECO:0000256" key="3">
    <source>
        <dbReference type="ARBA" id="ARBA00019077"/>
    </source>
</evidence>
<evidence type="ECO:0000313" key="9">
    <source>
        <dbReference type="EMBL" id="SEA15239.1"/>
    </source>
</evidence>
<evidence type="ECO:0000256" key="6">
    <source>
        <dbReference type="ARBA" id="ARBA00049183"/>
    </source>
</evidence>
<dbReference type="UniPathway" id="UPA00958"/>
<dbReference type="AlphaFoldDB" id="A0A1H3YUK8"/>
<protein>
    <recommendedName>
        <fullName evidence="3 7">3-deoxy-D-manno-octulosonic acid transferase</fullName>
        <shortName evidence="7">Kdo transferase</shortName>
        <ecNumber evidence="2 7">2.4.99.12</ecNumber>
    </recommendedName>
    <alternativeName>
        <fullName evidence="5 7">Lipid IV(A) 3-deoxy-D-manno-octulosonic acid transferase</fullName>
    </alternativeName>
</protein>
<dbReference type="Gene3D" id="3.40.50.11720">
    <property type="entry name" value="3-Deoxy-D-manno-octulosonic-acid transferase, N-terminal domain"/>
    <property type="match status" value="1"/>
</dbReference>
<dbReference type="EC" id="2.4.99.12" evidence="2 7"/>
<keyword evidence="4 7" id="KW-0808">Transferase</keyword>
<dbReference type="Gene3D" id="3.40.50.2000">
    <property type="entry name" value="Glycogen Phosphorylase B"/>
    <property type="match status" value="1"/>
</dbReference>
<dbReference type="PANTHER" id="PTHR42755:SF1">
    <property type="entry name" value="3-DEOXY-D-MANNO-OCTULOSONIC ACID TRANSFERASE, MITOCHONDRIAL-RELATED"/>
    <property type="match status" value="1"/>
</dbReference>
<dbReference type="GO" id="GO:0005886">
    <property type="term" value="C:plasma membrane"/>
    <property type="evidence" value="ECO:0007669"/>
    <property type="project" value="UniProtKB-SubCell"/>
</dbReference>
<sequence length="330" mass="38203">MSFFSPSGYDIKKNDKLIDVATYLPLDTKSKMQKFVEIVNPKMALFIKYDVWPNLMKILKQKEVSTYLISANFRENQIYFKWYGNFFLIALQSFDKVFVQNKESEKLAQRLHLKSVEISGDTRYDRVMKQLTYNNHIDRIDEFINNKLCTICGSTWPEDEEVLSKIINNSGEQEKFIIAPHKVDVYHIKDIESLLQKKSICWSEIKPDTDLKNYHILIIDCIGLLTKLYSYADIAYVGGAMGQTGLHNILEPACFGKPVIFGNHHDKFPEAQEIINSKAGFDIKNHEDLKTIYQRLKNSDQLRREIGKNAKAFIEKNAGATDLIMNQILK</sequence>
<dbReference type="EMBL" id="FNQF01000003">
    <property type="protein sequence ID" value="SEA15239.1"/>
    <property type="molecule type" value="Genomic_DNA"/>
</dbReference>
<comment type="similarity">
    <text evidence="7">Belongs to the glycosyltransferase group 1 family.</text>
</comment>
<evidence type="ECO:0000256" key="5">
    <source>
        <dbReference type="ARBA" id="ARBA00031445"/>
    </source>
</evidence>
<proteinExistence type="inferred from homology"/>
<keyword evidence="10" id="KW-1185">Reference proteome</keyword>
<organism evidence="9 10">
    <name type="scientific">Psychroflexus halocasei</name>
    <dbReference type="NCBI Taxonomy" id="908615"/>
    <lineage>
        <taxon>Bacteria</taxon>
        <taxon>Pseudomonadati</taxon>
        <taxon>Bacteroidota</taxon>
        <taxon>Flavobacteriia</taxon>
        <taxon>Flavobacteriales</taxon>
        <taxon>Flavobacteriaceae</taxon>
        <taxon>Psychroflexus</taxon>
    </lineage>
</organism>
<evidence type="ECO:0000313" key="10">
    <source>
        <dbReference type="Proteomes" id="UP000198820"/>
    </source>
</evidence>
<dbReference type="Pfam" id="PF04413">
    <property type="entry name" value="Glycos_transf_N"/>
    <property type="match status" value="1"/>
</dbReference>
<dbReference type="PANTHER" id="PTHR42755">
    <property type="entry name" value="3-DEOXY-MANNO-OCTULOSONATE CYTIDYLYLTRANSFERASE"/>
    <property type="match status" value="1"/>
</dbReference>
<dbReference type="InterPro" id="IPR039901">
    <property type="entry name" value="Kdotransferase"/>
</dbReference>
<comment type="subcellular location">
    <subcellularLocation>
        <location evidence="7">Cell membrane</location>
    </subcellularLocation>
</comment>
<evidence type="ECO:0000259" key="8">
    <source>
        <dbReference type="Pfam" id="PF04413"/>
    </source>
</evidence>
<reference evidence="9 10" key="1">
    <citation type="submission" date="2016-10" db="EMBL/GenBank/DDBJ databases">
        <authorList>
            <person name="de Groot N.N."/>
        </authorList>
    </citation>
    <scope>NUCLEOTIDE SEQUENCE [LARGE SCALE GENOMIC DNA]</scope>
    <source>
        <strain evidence="9 10">DSM 23581</strain>
    </source>
</reference>
<dbReference type="InterPro" id="IPR007507">
    <property type="entry name" value="Glycos_transf_N"/>
</dbReference>
<evidence type="ECO:0000256" key="1">
    <source>
        <dbReference type="ARBA" id="ARBA00004713"/>
    </source>
</evidence>
<feature type="domain" description="3-deoxy-D-manno-octulosonic-acid transferase N-terminal" evidence="8">
    <location>
        <begin position="1"/>
        <end position="125"/>
    </location>
</feature>
<name>A0A1H3YUK8_9FLAO</name>
<dbReference type="SUPFAM" id="SSF53756">
    <property type="entry name" value="UDP-Glycosyltransferase/glycogen phosphorylase"/>
    <property type="match status" value="1"/>
</dbReference>
<dbReference type="STRING" id="908615.SAMN05421540_103264"/>
<dbReference type="Proteomes" id="UP000198820">
    <property type="component" value="Unassembled WGS sequence"/>
</dbReference>
<accession>A0A1H3YUK8</accession>
<evidence type="ECO:0000256" key="4">
    <source>
        <dbReference type="ARBA" id="ARBA00022679"/>
    </source>
</evidence>
<keyword evidence="7" id="KW-0472">Membrane</keyword>
<dbReference type="GO" id="GO:0043842">
    <property type="term" value="F:Kdo transferase activity"/>
    <property type="evidence" value="ECO:0007669"/>
    <property type="project" value="UniProtKB-EC"/>
</dbReference>
<comment type="pathway">
    <text evidence="1 7">Bacterial outer membrane biogenesis; LPS core biosynthesis.</text>
</comment>
<comment type="catalytic activity">
    <reaction evidence="6 7">
        <text>lipid IVA (E. coli) + CMP-3-deoxy-beta-D-manno-octulosonate = alpha-Kdo-(2-&gt;6)-lipid IVA (E. coli) + CMP + H(+)</text>
        <dbReference type="Rhea" id="RHEA:28066"/>
        <dbReference type="ChEBI" id="CHEBI:15378"/>
        <dbReference type="ChEBI" id="CHEBI:58603"/>
        <dbReference type="ChEBI" id="CHEBI:60364"/>
        <dbReference type="ChEBI" id="CHEBI:60377"/>
        <dbReference type="ChEBI" id="CHEBI:85987"/>
        <dbReference type="EC" id="2.4.99.12"/>
    </reaction>
</comment>
<gene>
    <name evidence="9" type="ORF">SAMN05421540_103264</name>
</gene>
<keyword evidence="7" id="KW-0448">Lipopolysaccharide biosynthesis</keyword>
<dbReference type="GO" id="GO:0009245">
    <property type="term" value="P:lipid A biosynthetic process"/>
    <property type="evidence" value="ECO:0007669"/>
    <property type="project" value="TreeGrafter"/>
</dbReference>
<evidence type="ECO:0000256" key="7">
    <source>
        <dbReference type="RuleBase" id="RU365103"/>
    </source>
</evidence>
<dbReference type="InterPro" id="IPR038107">
    <property type="entry name" value="Glycos_transf_N_sf"/>
</dbReference>
<dbReference type="GO" id="GO:0009244">
    <property type="term" value="P:lipopolysaccharide core region biosynthetic process"/>
    <property type="evidence" value="ECO:0007669"/>
    <property type="project" value="UniProtKB-UniRule"/>
</dbReference>
<keyword evidence="7" id="KW-1003">Cell membrane</keyword>
<evidence type="ECO:0000256" key="2">
    <source>
        <dbReference type="ARBA" id="ARBA00012621"/>
    </source>
</evidence>
<comment type="function">
    <text evidence="7">Involved in lipopolysaccharide (LPS) biosynthesis. Catalyzes the transfer of 3-deoxy-D-manno-octulosonate (Kdo) residue(s) from CMP-Kdo to lipid IV(A), the tetraacyldisaccharide-1,4'-bisphosphate precursor of lipid A.</text>
</comment>